<feature type="region of interest" description="Disordered" evidence="1">
    <location>
        <begin position="343"/>
        <end position="376"/>
    </location>
</feature>
<organism evidence="3 4">
    <name type="scientific">Rhodofomes roseus</name>
    <dbReference type="NCBI Taxonomy" id="34475"/>
    <lineage>
        <taxon>Eukaryota</taxon>
        <taxon>Fungi</taxon>
        <taxon>Dikarya</taxon>
        <taxon>Basidiomycota</taxon>
        <taxon>Agaricomycotina</taxon>
        <taxon>Agaricomycetes</taxon>
        <taxon>Polyporales</taxon>
        <taxon>Rhodofomes</taxon>
    </lineage>
</organism>
<dbReference type="Proteomes" id="UP000814176">
    <property type="component" value="Unassembled WGS sequence"/>
</dbReference>
<evidence type="ECO:0008006" key="5">
    <source>
        <dbReference type="Google" id="ProtNLM"/>
    </source>
</evidence>
<evidence type="ECO:0000256" key="2">
    <source>
        <dbReference type="SAM" id="Phobius"/>
    </source>
</evidence>
<feature type="compositionally biased region" description="Basic and acidic residues" evidence="1">
    <location>
        <begin position="361"/>
        <end position="376"/>
    </location>
</feature>
<feature type="compositionally biased region" description="Pro residues" evidence="1">
    <location>
        <begin position="44"/>
        <end position="64"/>
    </location>
</feature>
<dbReference type="Pfam" id="PF11696">
    <property type="entry name" value="DUF3292"/>
    <property type="match status" value="1"/>
</dbReference>
<sequence length="687" mass="77150">MSSSSQRPPNASPKPSQQFLPPPTHPSVRNAQSSPAAYATRRVPPSPPSPRPTPPSRPVPPHPEPSATASSPALDAHVVQPETATPGTLEHEPSEGTDADSPTEVKEEDEEVLSEVQLRELYDDEEIERFLRLFSAYVREARVAHPAGSGSQTSDGRQSEHSSPELVVVPGGDEDEAEAPPLPPRPDADLCLSERIVMDYLLPLLPPQQQRPPAFTMRRLYLTAERLYLATIPAYEHLAKRLVHLSSWTDWNTSFIYCSAYWFLWYHNFLLPALVLRVLYALIRRKLLPYPNLQELRQHRLDVERAKEFSATVTARLVAAPTYDVQDVWRLVQDFHRSRKLKKAARNNAAAKDSEQDGNEPEAKPEEPPLPEKPEVAEAETDIKRELLAALNYIADLHERVKNIFMWRRPMSSLLYGLALFFAFLTALLPAKYLSKLLGLAIGIVFWLVVPILLAIPPSRRVKYPPLLTDVPTDAEYAMELISQRVARGLDVKPKSRTPKLGSSSLDADRLSLRTEEGDKSIHSFDSSRSSEPGKWRKWAGRVDTSKTIAKDATKLFKNGQWKTPENWSALNPLAAKVAMPGGALESRLQTYTFPAQYAMASGLITLTPDALFFTPLLSSTARVAIPSDAIGGIKRTSPMRGLNVRWFRHHDDGRDEEREEKFLWVGDRDELFARLVAWGGHRWMNV</sequence>
<dbReference type="PANTHER" id="PTHR37402">
    <property type="entry name" value="GRAM DOMAIN-CONTAINING PROTEIN 4"/>
    <property type="match status" value="1"/>
</dbReference>
<comment type="caution">
    <text evidence="3">The sequence shown here is derived from an EMBL/GenBank/DDBJ whole genome shotgun (WGS) entry which is preliminary data.</text>
</comment>
<dbReference type="RefSeq" id="XP_047778702.1">
    <property type="nucleotide sequence ID" value="XM_047920578.1"/>
</dbReference>
<protein>
    <recommendedName>
        <fullName evidence="5">Peroxin domain-containing protein</fullName>
    </recommendedName>
</protein>
<dbReference type="PANTHER" id="PTHR37402:SF1">
    <property type="entry name" value="GRAM DOMAIN-CONTAINING PROTEIN 4"/>
    <property type="match status" value="1"/>
</dbReference>
<keyword evidence="2" id="KW-0812">Transmembrane</keyword>
<name>A0ABQ8KGP6_9APHY</name>
<feature type="transmembrane region" description="Helical" evidence="2">
    <location>
        <begin position="414"/>
        <end position="431"/>
    </location>
</feature>
<feature type="region of interest" description="Disordered" evidence="1">
    <location>
        <begin position="1"/>
        <end position="117"/>
    </location>
</feature>
<dbReference type="InterPro" id="IPR037847">
    <property type="entry name" value="GRAMDC4"/>
</dbReference>
<reference evidence="3 4" key="1">
    <citation type="journal article" date="2021" name="Environ. Microbiol.">
        <title>Gene family expansions and transcriptome signatures uncover fungal adaptations to wood decay.</title>
        <authorList>
            <person name="Hage H."/>
            <person name="Miyauchi S."/>
            <person name="Viragh M."/>
            <person name="Drula E."/>
            <person name="Min B."/>
            <person name="Chaduli D."/>
            <person name="Navarro D."/>
            <person name="Favel A."/>
            <person name="Norest M."/>
            <person name="Lesage-Meessen L."/>
            <person name="Balint B."/>
            <person name="Merenyi Z."/>
            <person name="de Eugenio L."/>
            <person name="Morin E."/>
            <person name="Martinez A.T."/>
            <person name="Baldrian P."/>
            <person name="Stursova M."/>
            <person name="Martinez M.J."/>
            <person name="Novotny C."/>
            <person name="Magnuson J.K."/>
            <person name="Spatafora J.W."/>
            <person name="Maurice S."/>
            <person name="Pangilinan J."/>
            <person name="Andreopoulos W."/>
            <person name="LaButti K."/>
            <person name="Hundley H."/>
            <person name="Na H."/>
            <person name="Kuo A."/>
            <person name="Barry K."/>
            <person name="Lipzen A."/>
            <person name="Henrissat B."/>
            <person name="Riley R."/>
            <person name="Ahrendt S."/>
            <person name="Nagy L.G."/>
            <person name="Grigoriev I.V."/>
            <person name="Martin F."/>
            <person name="Rosso M.N."/>
        </authorList>
    </citation>
    <scope>NUCLEOTIDE SEQUENCE [LARGE SCALE GENOMIC DNA]</scope>
    <source>
        <strain evidence="3 4">CIRM-BRFM 1785</strain>
    </source>
</reference>
<dbReference type="InterPro" id="IPR021709">
    <property type="entry name" value="DUF3292"/>
</dbReference>
<feature type="transmembrane region" description="Helical" evidence="2">
    <location>
        <begin position="262"/>
        <end position="283"/>
    </location>
</feature>
<feature type="compositionally biased region" description="Polar residues" evidence="1">
    <location>
        <begin position="1"/>
        <end position="19"/>
    </location>
</feature>
<keyword evidence="4" id="KW-1185">Reference proteome</keyword>
<evidence type="ECO:0000313" key="4">
    <source>
        <dbReference type="Proteomes" id="UP000814176"/>
    </source>
</evidence>
<evidence type="ECO:0000256" key="1">
    <source>
        <dbReference type="SAM" id="MobiDB-lite"/>
    </source>
</evidence>
<proteinExistence type="predicted"/>
<dbReference type="GeneID" id="72001310"/>
<evidence type="ECO:0000313" key="3">
    <source>
        <dbReference type="EMBL" id="KAH9836464.1"/>
    </source>
</evidence>
<dbReference type="EMBL" id="JADCUA010000010">
    <property type="protein sequence ID" value="KAH9836464.1"/>
    <property type="molecule type" value="Genomic_DNA"/>
</dbReference>
<feature type="transmembrane region" description="Helical" evidence="2">
    <location>
        <begin position="437"/>
        <end position="456"/>
    </location>
</feature>
<feature type="region of interest" description="Disordered" evidence="1">
    <location>
        <begin position="145"/>
        <end position="187"/>
    </location>
</feature>
<accession>A0ABQ8KGP6</accession>
<gene>
    <name evidence="3" type="ORF">C8Q71DRAFT_707716</name>
</gene>
<keyword evidence="2" id="KW-1133">Transmembrane helix</keyword>
<keyword evidence="2" id="KW-0472">Membrane</keyword>